<dbReference type="Proteomes" id="UP000691718">
    <property type="component" value="Unassembled WGS sequence"/>
</dbReference>
<evidence type="ECO:0000313" key="2">
    <source>
        <dbReference type="EMBL" id="CAG5029585.1"/>
    </source>
</evidence>
<dbReference type="EMBL" id="CAJQZP010001207">
    <property type="protein sequence ID" value="CAG5029585.1"/>
    <property type="molecule type" value="Genomic_DNA"/>
</dbReference>
<proteinExistence type="predicted"/>
<evidence type="ECO:0000313" key="3">
    <source>
        <dbReference type="Proteomes" id="UP000691718"/>
    </source>
</evidence>
<gene>
    <name evidence="2" type="ORF">PAPOLLO_LOCUS19271</name>
</gene>
<accession>A0A8S3XSB3</accession>
<comment type="caution">
    <text evidence="2">The sequence shown here is derived from an EMBL/GenBank/DDBJ whole genome shotgun (WGS) entry which is preliminary data.</text>
</comment>
<name>A0A8S3XSB3_PARAO</name>
<keyword evidence="3" id="KW-1185">Reference proteome</keyword>
<protein>
    <submittedName>
        <fullName evidence="2">(apollo) hypothetical protein</fullName>
    </submittedName>
</protein>
<evidence type="ECO:0000256" key="1">
    <source>
        <dbReference type="SAM" id="MobiDB-lite"/>
    </source>
</evidence>
<sequence>MKRGGAVARPGQSASRPALAARVPSEESLAQRAKPLKPSWIVLRRTGSYRVVLRCRVAYCAAEISARTA</sequence>
<dbReference type="AlphaFoldDB" id="A0A8S3XSB3"/>
<organism evidence="2 3">
    <name type="scientific">Parnassius apollo</name>
    <name type="common">Apollo butterfly</name>
    <name type="synonym">Papilio apollo</name>
    <dbReference type="NCBI Taxonomy" id="110799"/>
    <lineage>
        <taxon>Eukaryota</taxon>
        <taxon>Metazoa</taxon>
        <taxon>Ecdysozoa</taxon>
        <taxon>Arthropoda</taxon>
        <taxon>Hexapoda</taxon>
        <taxon>Insecta</taxon>
        <taxon>Pterygota</taxon>
        <taxon>Neoptera</taxon>
        <taxon>Endopterygota</taxon>
        <taxon>Lepidoptera</taxon>
        <taxon>Glossata</taxon>
        <taxon>Ditrysia</taxon>
        <taxon>Papilionoidea</taxon>
        <taxon>Papilionidae</taxon>
        <taxon>Parnassiinae</taxon>
        <taxon>Parnassini</taxon>
        <taxon>Parnassius</taxon>
        <taxon>Parnassius</taxon>
    </lineage>
</organism>
<reference evidence="2" key="1">
    <citation type="submission" date="2021-04" db="EMBL/GenBank/DDBJ databases">
        <authorList>
            <person name="Tunstrom K."/>
        </authorList>
    </citation>
    <scope>NUCLEOTIDE SEQUENCE</scope>
</reference>
<feature type="region of interest" description="Disordered" evidence="1">
    <location>
        <begin position="1"/>
        <end position="33"/>
    </location>
</feature>